<dbReference type="EMBL" id="CP159373">
    <property type="protein sequence ID" value="XCN72401.1"/>
    <property type="molecule type" value="Genomic_DNA"/>
</dbReference>
<name>A0AAU8LTZ8_9BACT</name>
<proteinExistence type="predicted"/>
<protein>
    <submittedName>
        <fullName evidence="2">Uncharacterized protein</fullName>
    </submittedName>
</protein>
<sequence length="122" mass="13292">MSKSVPKLLQEANEIKKALEKIDDRLPEGLKAADMETKVVALEAVVDDLDSVNVERTRLVDVKGERAGDLNDHMVQVRSAVKGIFGADSAEYDMVGGTRTSERKRPARKVEETGAGTEDHSA</sequence>
<evidence type="ECO:0000313" key="2">
    <source>
        <dbReference type="EMBL" id="XCN72401.1"/>
    </source>
</evidence>
<organism evidence="2">
    <name type="scientific">Candidatus Electrothrix aestuarii</name>
    <dbReference type="NCBI Taxonomy" id="3062594"/>
    <lineage>
        <taxon>Bacteria</taxon>
        <taxon>Pseudomonadati</taxon>
        <taxon>Thermodesulfobacteriota</taxon>
        <taxon>Desulfobulbia</taxon>
        <taxon>Desulfobulbales</taxon>
        <taxon>Desulfobulbaceae</taxon>
        <taxon>Candidatus Electrothrix</taxon>
    </lineage>
</organism>
<evidence type="ECO:0000256" key="1">
    <source>
        <dbReference type="SAM" id="MobiDB-lite"/>
    </source>
</evidence>
<dbReference type="AlphaFoldDB" id="A0AAU8LTZ8"/>
<reference evidence="2" key="1">
    <citation type="journal article" date="2024" name="Syst. Appl. Microbiol.">
        <title>First single-strain enrichments of Electrothrix cable bacteria, description of E. aestuarii sp. nov. and E. rattekaaiensis sp. nov., and proposal of a cable bacteria taxonomy following the rules of the SeqCode.</title>
        <authorList>
            <person name="Plum-Jensen L.E."/>
            <person name="Schramm A."/>
            <person name="Marshall I.P.G."/>
        </authorList>
    </citation>
    <scope>NUCLEOTIDE SEQUENCE</scope>
    <source>
        <strain evidence="2">Rat1</strain>
    </source>
</reference>
<gene>
    <name evidence="2" type="ORF">Q3M24_19220</name>
</gene>
<reference evidence="2" key="2">
    <citation type="submission" date="2024-06" db="EMBL/GenBank/DDBJ databases">
        <authorList>
            <person name="Plum-Jensen L.E."/>
            <person name="Schramm A."/>
            <person name="Marshall I.P.G."/>
        </authorList>
    </citation>
    <scope>NUCLEOTIDE SEQUENCE</scope>
    <source>
        <strain evidence="2">Rat1</strain>
    </source>
</reference>
<feature type="compositionally biased region" description="Basic and acidic residues" evidence="1">
    <location>
        <begin position="100"/>
        <end position="122"/>
    </location>
</feature>
<dbReference type="KEGG" id="eaj:Q3M24_19220"/>
<feature type="region of interest" description="Disordered" evidence="1">
    <location>
        <begin position="96"/>
        <end position="122"/>
    </location>
</feature>
<accession>A0AAU8LTZ8</accession>